<dbReference type="PROSITE" id="PS50110">
    <property type="entry name" value="RESPONSE_REGULATORY"/>
    <property type="match status" value="1"/>
</dbReference>
<dbReference type="GO" id="GO:0000160">
    <property type="term" value="P:phosphorelay signal transduction system"/>
    <property type="evidence" value="ECO:0007669"/>
    <property type="project" value="InterPro"/>
</dbReference>
<feature type="domain" description="Response regulatory" evidence="2">
    <location>
        <begin position="6"/>
        <end position="121"/>
    </location>
</feature>
<keyword evidence="1" id="KW-0597">Phosphoprotein</keyword>
<dbReference type="EMBL" id="JPVN01000002">
    <property type="protein sequence ID" value="KGR80260.1"/>
    <property type="molecule type" value="Genomic_DNA"/>
</dbReference>
<dbReference type="OrthoDB" id="9790669at2"/>
<dbReference type="Proteomes" id="UP000030416">
    <property type="component" value="Unassembled WGS sequence"/>
</dbReference>
<dbReference type="RefSeq" id="WP_036182485.1">
    <property type="nucleotide sequence ID" value="NZ_AVDA01000002.1"/>
</dbReference>
<evidence type="ECO:0000259" key="2">
    <source>
        <dbReference type="PROSITE" id="PS50110"/>
    </source>
</evidence>
<accession>A0A0A3I9W9</accession>
<gene>
    <name evidence="3" type="ORF">CD29_02580</name>
</gene>
<dbReference type="PANTHER" id="PTHR43228:SF1">
    <property type="entry name" value="TWO-COMPONENT RESPONSE REGULATOR ARR22"/>
    <property type="match status" value="1"/>
</dbReference>
<name>A0A0A3I9W9_9BACL</name>
<sequence length="128" mass="14114">MVNNLSVLICDDSMLIRKKLRSTLEKCKCETIYEAENGVQAVEKAKELNPDVIFLDIVMPDKDGITALKEIKAINPDVKVIMASSVGTSDHLKEALSNGAYDFIQKPISLDSVAHIIEKVLKEGNENV</sequence>
<reference evidence="3 4" key="1">
    <citation type="submission" date="2014-02" db="EMBL/GenBank/DDBJ databases">
        <title>Draft genome sequence of Lysinibacillus manganicus DSM 26584T.</title>
        <authorList>
            <person name="Zhang F."/>
            <person name="Wang G."/>
            <person name="Zhang L."/>
        </authorList>
    </citation>
    <scope>NUCLEOTIDE SEQUENCE [LARGE SCALE GENOMIC DNA]</scope>
    <source>
        <strain evidence="3 4">DSM 26584</strain>
    </source>
</reference>
<dbReference type="STRING" id="1384049.CD29_02580"/>
<keyword evidence="4" id="KW-1185">Reference proteome</keyword>
<dbReference type="SMART" id="SM00448">
    <property type="entry name" value="REC"/>
    <property type="match status" value="1"/>
</dbReference>
<protein>
    <submittedName>
        <fullName evidence="3">Chemotaxis protein CheY</fullName>
    </submittedName>
</protein>
<comment type="caution">
    <text evidence="3">The sequence shown here is derived from an EMBL/GenBank/DDBJ whole genome shotgun (WGS) entry which is preliminary data.</text>
</comment>
<dbReference type="eggNOG" id="COG4753">
    <property type="taxonomic scope" value="Bacteria"/>
</dbReference>
<evidence type="ECO:0000256" key="1">
    <source>
        <dbReference type="PROSITE-ProRule" id="PRU00169"/>
    </source>
</evidence>
<dbReference type="Pfam" id="PF00072">
    <property type="entry name" value="Response_reg"/>
    <property type="match status" value="1"/>
</dbReference>
<dbReference type="AlphaFoldDB" id="A0A0A3I9W9"/>
<proteinExistence type="predicted"/>
<dbReference type="SUPFAM" id="SSF52172">
    <property type="entry name" value="CheY-like"/>
    <property type="match status" value="1"/>
</dbReference>
<evidence type="ECO:0000313" key="3">
    <source>
        <dbReference type="EMBL" id="KGR80260.1"/>
    </source>
</evidence>
<evidence type="ECO:0000313" key="4">
    <source>
        <dbReference type="Proteomes" id="UP000030416"/>
    </source>
</evidence>
<feature type="modified residue" description="4-aspartylphosphate" evidence="1">
    <location>
        <position position="56"/>
    </location>
</feature>
<dbReference type="InterPro" id="IPR001789">
    <property type="entry name" value="Sig_transdc_resp-reg_receiver"/>
</dbReference>
<dbReference type="InterPro" id="IPR011006">
    <property type="entry name" value="CheY-like_superfamily"/>
</dbReference>
<dbReference type="PANTHER" id="PTHR43228">
    <property type="entry name" value="TWO-COMPONENT RESPONSE REGULATOR"/>
    <property type="match status" value="1"/>
</dbReference>
<dbReference type="InterPro" id="IPR052048">
    <property type="entry name" value="ST_Response_Regulator"/>
</dbReference>
<organism evidence="3 4">
    <name type="scientific">Ureibacillus manganicus DSM 26584</name>
    <dbReference type="NCBI Taxonomy" id="1384049"/>
    <lineage>
        <taxon>Bacteria</taxon>
        <taxon>Bacillati</taxon>
        <taxon>Bacillota</taxon>
        <taxon>Bacilli</taxon>
        <taxon>Bacillales</taxon>
        <taxon>Caryophanaceae</taxon>
        <taxon>Ureibacillus</taxon>
    </lineage>
</organism>
<dbReference type="Gene3D" id="3.40.50.2300">
    <property type="match status" value="1"/>
</dbReference>